<dbReference type="AlphaFoldDB" id="A0A392UVJ0"/>
<protein>
    <submittedName>
        <fullName evidence="2">Uncharacterized protein</fullName>
    </submittedName>
</protein>
<feature type="compositionally biased region" description="Low complexity" evidence="1">
    <location>
        <begin position="7"/>
        <end position="20"/>
    </location>
</feature>
<dbReference type="Proteomes" id="UP000265520">
    <property type="component" value="Unassembled WGS sequence"/>
</dbReference>
<comment type="caution">
    <text evidence="2">The sequence shown here is derived from an EMBL/GenBank/DDBJ whole genome shotgun (WGS) entry which is preliminary data.</text>
</comment>
<feature type="non-terminal residue" evidence="2">
    <location>
        <position position="1"/>
    </location>
</feature>
<evidence type="ECO:0000256" key="1">
    <source>
        <dbReference type="SAM" id="MobiDB-lite"/>
    </source>
</evidence>
<sequence length="44" mass="4602">RFHCMIGPDTGPVSSSTGSTGRFGPILTNLRIPQASTCLPGRSQ</sequence>
<organism evidence="2 3">
    <name type="scientific">Trifolium medium</name>
    <dbReference type="NCBI Taxonomy" id="97028"/>
    <lineage>
        <taxon>Eukaryota</taxon>
        <taxon>Viridiplantae</taxon>
        <taxon>Streptophyta</taxon>
        <taxon>Embryophyta</taxon>
        <taxon>Tracheophyta</taxon>
        <taxon>Spermatophyta</taxon>
        <taxon>Magnoliopsida</taxon>
        <taxon>eudicotyledons</taxon>
        <taxon>Gunneridae</taxon>
        <taxon>Pentapetalae</taxon>
        <taxon>rosids</taxon>
        <taxon>fabids</taxon>
        <taxon>Fabales</taxon>
        <taxon>Fabaceae</taxon>
        <taxon>Papilionoideae</taxon>
        <taxon>50 kb inversion clade</taxon>
        <taxon>NPAAA clade</taxon>
        <taxon>Hologalegina</taxon>
        <taxon>IRL clade</taxon>
        <taxon>Trifolieae</taxon>
        <taxon>Trifolium</taxon>
    </lineage>
</organism>
<proteinExistence type="predicted"/>
<evidence type="ECO:0000313" key="2">
    <source>
        <dbReference type="EMBL" id="MCI75815.1"/>
    </source>
</evidence>
<keyword evidence="3" id="KW-1185">Reference proteome</keyword>
<feature type="region of interest" description="Disordered" evidence="1">
    <location>
        <begin position="1"/>
        <end position="26"/>
    </location>
</feature>
<name>A0A392UVJ0_9FABA</name>
<accession>A0A392UVJ0</accession>
<dbReference type="EMBL" id="LXQA010891637">
    <property type="protein sequence ID" value="MCI75815.1"/>
    <property type="molecule type" value="Genomic_DNA"/>
</dbReference>
<evidence type="ECO:0000313" key="3">
    <source>
        <dbReference type="Proteomes" id="UP000265520"/>
    </source>
</evidence>
<reference evidence="2 3" key="1">
    <citation type="journal article" date="2018" name="Front. Plant Sci.">
        <title>Red Clover (Trifolium pratense) and Zigzag Clover (T. medium) - A Picture of Genomic Similarities and Differences.</title>
        <authorList>
            <person name="Dluhosova J."/>
            <person name="Istvanek J."/>
            <person name="Nedelnik J."/>
            <person name="Repkova J."/>
        </authorList>
    </citation>
    <scope>NUCLEOTIDE SEQUENCE [LARGE SCALE GENOMIC DNA]</scope>
    <source>
        <strain evidence="3">cv. 10/8</strain>
        <tissue evidence="2">Leaf</tissue>
    </source>
</reference>